<feature type="transmembrane region" description="Helical" evidence="1">
    <location>
        <begin position="63"/>
        <end position="81"/>
    </location>
</feature>
<dbReference type="Proteomes" id="UP001146505">
    <property type="component" value="Unassembled WGS sequence"/>
</dbReference>
<keyword evidence="1" id="KW-1133">Transmembrane helix</keyword>
<evidence type="ECO:0008006" key="4">
    <source>
        <dbReference type="Google" id="ProtNLM"/>
    </source>
</evidence>
<keyword evidence="3" id="KW-1185">Reference proteome</keyword>
<feature type="transmembrane region" description="Helical" evidence="1">
    <location>
        <begin position="23"/>
        <end position="43"/>
    </location>
</feature>
<name>A0A9X3M748_9CORY</name>
<evidence type="ECO:0000256" key="1">
    <source>
        <dbReference type="SAM" id="Phobius"/>
    </source>
</evidence>
<comment type="caution">
    <text evidence="2">The sequence shown here is derived from an EMBL/GenBank/DDBJ whole genome shotgun (WGS) entry which is preliminary data.</text>
</comment>
<keyword evidence="1" id="KW-0812">Transmembrane</keyword>
<dbReference type="RefSeq" id="WP_034971233.1">
    <property type="nucleotide sequence ID" value="NZ_CP180526.1"/>
</dbReference>
<keyword evidence="1" id="KW-0472">Membrane</keyword>
<sequence length="170" mass="19566">MSKITFDPDEQILAELSPARRSMFFPVLRLLLWTGLFWMGIGALDQYMATQFLDAPTVEACMWLRRGLLVAWLLVCWRRCVRHLVFRARSRMLLTDRRLITATGHLRSRIGQIPLANVVDCRAHRGDVAVYVAGARVPLVLHSVPYTRKFERLLKSQIKSVGPGNYSWEL</sequence>
<evidence type="ECO:0000313" key="3">
    <source>
        <dbReference type="Proteomes" id="UP001146505"/>
    </source>
</evidence>
<proteinExistence type="predicted"/>
<dbReference type="GeneID" id="301813453"/>
<protein>
    <recommendedName>
        <fullName evidence="4">PH domain-containing protein</fullName>
    </recommendedName>
</protein>
<gene>
    <name evidence="2" type="ORF">L8U58_07805</name>
</gene>
<organism evidence="2 3">
    <name type="scientific">Corynebacterium macclintockiae</name>
    <dbReference type="NCBI Taxonomy" id="2913501"/>
    <lineage>
        <taxon>Bacteria</taxon>
        <taxon>Bacillati</taxon>
        <taxon>Actinomycetota</taxon>
        <taxon>Actinomycetes</taxon>
        <taxon>Mycobacteriales</taxon>
        <taxon>Corynebacteriaceae</taxon>
        <taxon>Corynebacterium</taxon>
    </lineage>
</organism>
<evidence type="ECO:0000313" key="2">
    <source>
        <dbReference type="EMBL" id="MCZ9305426.1"/>
    </source>
</evidence>
<accession>A0A9X3M748</accession>
<dbReference type="EMBL" id="JAKMUV010000009">
    <property type="protein sequence ID" value="MCZ9305426.1"/>
    <property type="molecule type" value="Genomic_DNA"/>
</dbReference>
<reference evidence="2" key="1">
    <citation type="submission" date="2022-02" db="EMBL/GenBank/DDBJ databases">
        <title>Corynebacterium sp. from urogenital microbiome.</title>
        <authorList>
            <person name="Cappelli E.A."/>
            <person name="Ribeiro T.G."/>
            <person name="Peixe L."/>
        </authorList>
    </citation>
    <scope>NUCLEOTIDE SEQUENCE</scope>
    <source>
        <strain evidence="2">C9Ua_112</strain>
    </source>
</reference>
<dbReference type="AlphaFoldDB" id="A0A9X3M748"/>